<keyword evidence="11" id="KW-1185">Reference proteome</keyword>
<evidence type="ECO:0000256" key="4">
    <source>
        <dbReference type="ARBA" id="ARBA00022475"/>
    </source>
</evidence>
<evidence type="ECO:0000256" key="1">
    <source>
        <dbReference type="ARBA" id="ARBA00004429"/>
    </source>
</evidence>
<dbReference type="KEGG" id="lsd:EMK97_02955"/>
<keyword evidence="7 9" id="KW-1133">Transmembrane helix</keyword>
<feature type="transmembrane region" description="Helical" evidence="9">
    <location>
        <begin position="80"/>
        <end position="100"/>
    </location>
</feature>
<dbReference type="NCBIfam" id="NF002493">
    <property type="entry name" value="PRK01816.1"/>
    <property type="match status" value="1"/>
</dbReference>
<dbReference type="EMBL" id="CP034759">
    <property type="protein sequence ID" value="QBG34771.1"/>
    <property type="molecule type" value="Genomic_DNA"/>
</dbReference>
<dbReference type="Proteomes" id="UP000290244">
    <property type="component" value="Chromosome"/>
</dbReference>
<comment type="similarity">
    <text evidence="2">Belongs to the UPF0208 family.</text>
</comment>
<organism evidence="10 11">
    <name type="scientific">Litorilituus sediminis</name>
    <dbReference type="NCBI Taxonomy" id="718192"/>
    <lineage>
        <taxon>Bacteria</taxon>
        <taxon>Pseudomonadati</taxon>
        <taxon>Pseudomonadota</taxon>
        <taxon>Gammaproteobacteria</taxon>
        <taxon>Alteromonadales</taxon>
        <taxon>Colwelliaceae</taxon>
        <taxon>Litorilituus</taxon>
    </lineage>
</organism>
<keyword evidence="5" id="KW-0997">Cell inner membrane</keyword>
<evidence type="ECO:0000313" key="11">
    <source>
        <dbReference type="Proteomes" id="UP000290244"/>
    </source>
</evidence>
<sequence>MKMSVIELIKLGQKYLKLWPEKPELAHYFADYKAVQASRFVCKYFPALAIFTVIMQLYIASGLVMGQGSVEAALAALPQALFYGLFLLTMPIQALVISGVKADKLLPPSLASWYRSGIEKAKQQGQTDGEQKFNRQALESISKLAVYKPRYIDLAKLLQITFYTASIQNQRDR</sequence>
<gene>
    <name evidence="10" type="ORF">EMK97_02955</name>
</gene>
<evidence type="ECO:0000256" key="3">
    <source>
        <dbReference type="ARBA" id="ARBA00018831"/>
    </source>
</evidence>
<name>A0A4P6P143_9GAMM</name>
<keyword evidence="4" id="KW-1003">Cell membrane</keyword>
<evidence type="ECO:0000313" key="10">
    <source>
        <dbReference type="EMBL" id="QBG34771.1"/>
    </source>
</evidence>
<dbReference type="RefSeq" id="WP_130599300.1">
    <property type="nucleotide sequence ID" value="NZ_CP034759.1"/>
</dbReference>
<protein>
    <recommendedName>
        <fullName evidence="3">UPF0208 membrane protein YfbV</fullName>
    </recommendedName>
</protein>
<dbReference type="GO" id="GO:0005886">
    <property type="term" value="C:plasma membrane"/>
    <property type="evidence" value="ECO:0007669"/>
    <property type="project" value="UniProtKB-SubCell"/>
</dbReference>
<reference evidence="10 11" key="1">
    <citation type="submission" date="2018-12" db="EMBL/GenBank/DDBJ databases">
        <title>Complete genome of Litorilituus sediminis.</title>
        <authorList>
            <person name="Liu A."/>
            <person name="Rong J."/>
        </authorList>
    </citation>
    <scope>NUCLEOTIDE SEQUENCE [LARGE SCALE GENOMIC DNA]</scope>
    <source>
        <strain evidence="10 11">JCM 17549</strain>
    </source>
</reference>
<keyword evidence="6 9" id="KW-0812">Transmembrane</keyword>
<evidence type="ECO:0000256" key="9">
    <source>
        <dbReference type="SAM" id="Phobius"/>
    </source>
</evidence>
<dbReference type="InterPro" id="IPR007334">
    <property type="entry name" value="UPF0208"/>
</dbReference>
<feature type="transmembrane region" description="Helical" evidence="9">
    <location>
        <begin position="41"/>
        <end position="60"/>
    </location>
</feature>
<accession>A0A4P6P143</accession>
<comment type="subcellular location">
    <subcellularLocation>
        <location evidence="1">Cell inner membrane</location>
        <topology evidence="1">Multi-pass membrane protein</topology>
    </subcellularLocation>
</comment>
<evidence type="ECO:0000256" key="8">
    <source>
        <dbReference type="ARBA" id="ARBA00023136"/>
    </source>
</evidence>
<keyword evidence="8 9" id="KW-0472">Membrane</keyword>
<evidence type="ECO:0000256" key="2">
    <source>
        <dbReference type="ARBA" id="ARBA00009474"/>
    </source>
</evidence>
<proteinExistence type="inferred from homology"/>
<evidence type="ECO:0000256" key="5">
    <source>
        <dbReference type="ARBA" id="ARBA00022519"/>
    </source>
</evidence>
<dbReference type="Pfam" id="PF04217">
    <property type="entry name" value="DUF412"/>
    <property type="match status" value="1"/>
</dbReference>
<dbReference type="OrthoDB" id="7066670at2"/>
<evidence type="ECO:0000256" key="7">
    <source>
        <dbReference type="ARBA" id="ARBA00022989"/>
    </source>
</evidence>
<evidence type="ECO:0000256" key="6">
    <source>
        <dbReference type="ARBA" id="ARBA00022692"/>
    </source>
</evidence>
<dbReference type="AlphaFoldDB" id="A0A4P6P143"/>